<name>A0AAE3MLV0_9FLAO</name>
<accession>A0AAE3MLV0</accession>
<proteinExistence type="predicted"/>
<dbReference type="Proteomes" id="UP001207116">
    <property type="component" value="Unassembled WGS sequence"/>
</dbReference>
<evidence type="ECO:0000313" key="2">
    <source>
        <dbReference type="Proteomes" id="UP001207116"/>
    </source>
</evidence>
<dbReference type="RefSeq" id="WP_266012914.1">
    <property type="nucleotide sequence ID" value="NZ_JAPFQP010000002.1"/>
</dbReference>
<dbReference type="EMBL" id="JAPFQP010000002">
    <property type="protein sequence ID" value="MCX2719823.1"/>
    <property type="molecule type" value="Genomic_DNA"/>
</dbReference>
<gene>
    <name evidence="1" type="ORF">OO016_09430</name>
</gene>
<sequence length="252" mass="28277">MRSLLVLFSFSFLFVSCSNDEADGMGTLKVSARAAVNQTSGSAKEAGSARSVNTDVFVSTFLVNITEFELEMDDWELEIETESEIDDDSWDDDGYYDFEDEFELEGPFELDLLAGEISFLAVDVPNGEFEELEFKFDRSTNPESNLFGKSVLIEGTVNDVLFIFWHDFEDEVEVDFEEPEFDITINNNTEGISIEFDLSLIFDVVAGIDLSQAVDGNEDGTIEISPEDPDGNNELAHMIRERIKTAIDLLDD</sequence>
<organism evidence="1 2">
    <name type="scientific">Lentiprolixibacter aurantiacus</name>
    <dbReference type="NCBI Taxonomy" id="2993939"/>
    <lineage>
        <taxon>Bacteria</taxon>
        <taxon>Pseudomonadati</taxon>
        <taxon>Bacteroidota</taxon>
        <taxon>Flavobacteriia</taxon>
        <taxon>Flavobacteriales</taxon>
        <taxon>Flavobacteriaceae</taxon>
        <taxon>Lentiprolixibacter</taxon>
    </lineage>
</organism>
<protein>
    <recommendedName>
        <fullName evidence="3">Lipoprotein</fullName>
    </recommendedName>
</protein>
<evidence type="ECO:0000313" key="1">
    <source>
        <dbReference type="EMBL" id="MCX2719823.1"/>
    </source>
</evidence>
<dbReference type="AlphaFoldDB" id="A0AAE3MLV0"/>
<dbReference type="PROSITE" id="PS51257">
    <property type="entry name" value="PROKAR_LIPOPROTEIN"/>
    <property type="match status" value="1"/>
</dbReference>
<keyword evidence="2" id="KW-1185">Reference proteome</keyword>
<comment type="caution">
    <text evidence="1">The sequence shown here is derived from an EMBL/GenBank/DDBJ whole genome shotgun (WGS) entry which is preliminary data.</text>
</comment>
<evidence type="ECO:0008006" key="3">
    <source>
        <dbReference type="Google" id="ProtNLM"/>
    </source>
</evidence>
<reference evidence="1" key="1">
    <citation type="submission" date="2022-11" db="EMBL/GenBank/DDBJ databases">
        <title>The characterization of three novel Bacteroidetes species and genomic analysis of their roles in tidal elemental geochemical cycles.</title>
        <authorList>
            <person name="Ma K.-J."/>
        </authorList>
    </citation>
    <scope>NUCLEOTIDE SEQUENCE</scope>
    <source>
        <strain evidence="1">M415</strain>
    </source>
</reference>